<reference evidence="2 3" key="1">
    <citation type="journal article" date="2019" name="Curr. Microbiol.">
        <title>Vibrio chemaguriensis sp. nov., from Sundarbans, Bay of Bengal.</title>
        <authorList>
            <person name="Ghosh A."/>
            <person name="Bhadury P."/>
        </authorList>
    </citation>
    <scope>NUCLEOTIDE SEQUENCE [LARGE SCALE GENOMIC DNA]</scope>
    <source>
        <strain evidence="2 3">Iso1</strain>
    </source>
</reference>
<keyword evidence="3" id="KW-1185">Reference proteome</keyword>
<evidence type="ECO:0000313" key="2">
    <source>
        <dbReference type="EMBL" id="NKJ68030.1"/>
    </source>
</evidence>
<evidence type="ECO:0000313" key="3">
    <source>
        <dbReference type="Proteomes" id="UP000778757"/>
    </source>
</evidence>
<evidence type="ECO:0000256" key="1">
    <source>
        <dbReference type="SAM" id="Phobius"/>
    </source>
</evidence>
<feature type="transmembrane region" description="Helical" evidence="1">
    <location>
        <begin position="13"/>
        <end position="31"/>
    </location>
</feature>
<dbReference type="EMBL" id="SHOE01000008">
    <property type="protein sequence ID" value="NKJ68030.1"/>
    <property type="molecule type" value="Genomic_DNA"/>
</dbReference>
<keyword evidence="1" id="KW-0472">Membrane</keyword>
<sequence length="84" mass="10177">MDLHFPPQNWTDFGAFWAFMALVMLVLYFFFQWAHTTKYSKQLYRLADFLEAIQNKVAYRAYRGTLSIYESLNHLRGWPFNSRK</sequence>
<protein>
    <submittedName>
        <fullName evidence="2">Uncharacterized protein</fullName>
    </submittedName>
</protein>
<gene>
    <name evidence="2" type="ORF">EX191_09535</name>
</gene>
<keyword evidence="1" id="KW-0812">Transmembrane</keyword>
<name>A0ABX1HV84_9VIBR</name>
<keyword evidence="1" id="KW-1133">Transmembrane helix</keyword>
<proteinExistence type="predicted"/>
<comment type="caution">
    <text evidence="2">The sequence shown here is derived from an EMBL/GenBank/DDBJ whole genome shotgun (WGS) entry which is preliminary data.</text>
</comment>
<dbReference type="Proteomes" id="UP000778757">
    <property type="component" value="Unassembled WGS sequence"/>
</dbReference>
<accession>A0ABX1HV84</accession>
<organism evidence="2 3">
    <name type="scientific">Vibrio chemaguriensis</name>
    <dbReference type="NCBI Taxonomy" id="2527672"/>
    <lineage>
        <taxon>Bacteria</taxon>
        <taxon>Pseudomonadati</taxon>
        <taxon>Pseudomonadota</taxon>
        <taxon>Gammaproteobacteria</taxon>
        <taxon>Vibrionales</taxon>
        <taxon>Vibrionaceae</taxon>
        <taxon>Vibrio</taxon>
    </lineage>
</organism>